<dbReference type="InterPro" id="IPR036396">
    <property type="entry name" value="Cyt_P450_sf"/>
</dbReference>
<evidence type="ECO:0000256" key="13">
    <source>
        <dbReference type="PIRSR" id="PIRSR602401-1"/>
    </source>
</evidence>
<organism evidence="15 16">
    <name type="scientific">Pisolithus tinctorius Marx 270</name>
    <dbReference type="NCBI Taxonomy" id="870435"/>
    <lineage>
        <taxon>Eukaryota</taxon>
        <taxon>Fungi</taxon>
        <taxon>Dikarya</taxon>
        <taxon>Basidiomycota</taxon>
        <taxon>Agaricomycotina</taxon>
        <taxon>Agaricomycetes</taxon>
        <taxon>Agaricomycetidae</taxon>
        <taxon>Boletales</taxon>
        <taxon>Sclerodermatineae</taxon>
        <taxon>Pisolithaceae</taxon>
        <taxon>Pisolithus</taxon>
    </lineage>
</organism>
<gene>
    <name evidence="15" type="ORF">M404DRAFT_21348</name>
</gene>
<evidence type="ECO:0000256" key="4">
    <source>
        <dbReference type="ARBA" id="ARBA00010617"/>
    </source>
</evidence>
<name>A0A0C3KLD7_PISTI</name>
<dbReference type="HOGENOM" id="CLU_001570_5_11_1"/>
<evidence type="ECO:0000256" key="12">
    <source>
        <dbReference type="ARBA" id="ARBA00023136"/>
    </source>
</evidence>
<keyword evidence="10 13" id="KW-0408">Iron</keyword>
<feature type="binding site" description="axial binding residue" evidence="13">
    <location>
        <position position="512"/>
    </location>
    <ligand>
        <name>heme</name>
        <dbReference type="ChEBI" id="CHEBI:30413"/>
    </ligand>
    <ligandPart>
        <name>Fe</name>
        <dbReference type="ChEBI" id="CHEBI:18248"/>
    </ligandPart>
</feature>
<dbReference type="GO" id="GO:0016705">
    <property type="term" value="F:oxidoreductase activity, acting on paired donors, with incorporation or reduction of molecular oxygen"/>
    <property type="evidence" value="ECO:0007669"/>
    <property type="project" value="InterPro"/>
</dbReference>
<dbReference type="InterPro" id="IPR017972">
    <property type="entry name" value="Cyt_P450_CS"/>
</dbReference>
<dbReference type="GO" id="GO:0020037">
    <property type="term" value="F:heme binding"/>
    <property type="evidence" value="ECO:0007669"/>
    <property type="project" value="InterPro"/>
</dbReference>
<evidence type="ECO:0000256" key="9">
    <source>
        <dbReference type="ARBA" id="ARBA00023002"/>
    </source>
</evidence>
<evidence type="ECO:0000313" key="15">
    <source>
        <dbReference type="EMBL" id="KIO10412.1"/>
    </source>
</evidence>
<dbReference type="Pfam" id="PF00067">
    <property type="entry name" value="p450"/>
    <property type="match status" value="2"/>
</dbReference>
<comment type="cofactor">
    <cofactor evidence="1 13">
        <name>heme</name>
        <dbReference type="ChEBI" id="CHEBI:30413"/>
    </cofactor>
</comment>
<dbReference type="PANTHER" id="PTHR24305:SF166">
    <property type="entry name" value="CYTOCHROME P450 12A4, MITOCHONDRIAL-RELATED"/>
    <property type="match status" value="1"/>
</dbReference>
<dbReference type="Gene3D" id="1.10.630.10">
    <property type="entry name" value="Cytochrome P450"/>
    <property type="match status" value="1"/>
</dbReference>
<evidence type="ECO:0000256" key="2">
    <source>
        <dbReference type="ARBA" id="ARBA00004370"/>
    </source>
</evidence>
<keyword evidence="9 14" id="KW-0560">Oxidoreductase</keyword>
<keyword evidence="11 14" id="KW-0503">Monooxygenase</keyword>
<dbReference type="InterPro" id="IPR001128">
    <property type="entry name" value="Cyt_P450"/>
</dbReference>
<dbReference type="AlphaFoldDB" id="A0A0C3KLD7"/>
<dbReference type="InterPro" id="IPR050121">
    <property type="entry name" value="Cytochrome_P450_monoxygenase"/>
</dbReference>
<dbReference type="InParanoid" id="A0A0C3KLD7"/>
<evidence type="ECO:0000256" key="14">
    <source>
        <dbReference type="RuleBase" id="RU000461"/>
    </source>
</evidence>
<comment type="similarity">
    <text evidence="4 14">Belongs to the cytochrome P450 family.</text>
</comment>
<dbReference type="EMBL" id="KN831952">
    <property type="protein sequence ID" value="KIO10412.1"/>
    <property type="molecule type" value="Genomic_DNA"/>
</dbReference>
<comment type="subcellular location">
    <subcellularLocation>
        <location evidence="2">Membrane</location>
    </subcellularLocation>
</comment>
<reference evidence="15 16" key="1">
    <citation type="submission" date="2014-04" db="EMBL/GenBank/DDBJ databases">
        <authorList>
            <consortium name="DOE Joint Genome Institute"/>
            <person name="Kuo A."/>
            <person name="Kohler A."/>
            <person name="Costa M.D."/>
            <person name="Nagy L.G."/>
            <person name="Floudas D."/>
            <person name="Copeland A."/>
            <person name="Barry K.W."/>
            <person name="Cichocki N."/>
            <person name="Veneault-Fourrey C."/>
            <person name="LaButti K."/>
            <person name="Lindquist E.A."/>
            <person name="Lipzen A."/>
            <person name="Lundell T."/>
            <person name="Morin E."/>
            <person name="Murat C."/>
            <person name="Sun H."/>
            <person name="Tunlid A."/>
            <person name="Henrissat B."/>
            <person name="Grigoriev I.V."/>
            <person name="Hibbett D.S."/>
            <person name="Martin F."/>
            <person name="Nordberg H.P."/>
            <person name="Cantor M.N."/>
            <person name="Hua S.X."/>
        </authorList>
    </citation>
    <scope>NUCLEOTIDE SEQUENCE [LARGE SCALE GENOMIC DNA]</scope>
    <source>
        <strain evidence="15 16">Marx 270</strain>
    </source>
</reference>
<dbReference type="OrthoDB" id="1470350at2759"/>
<comment type="pathway">
    <text evidence="3">Secondary metabolite biosynthesis; terpenoid biosynthesis.</text>
</comment>
<dbReference type="STRING" id="870435.A0A0C3KLD7"/>
<dbReference type="GO" id="GO:0004497">
    <property type="term" value="F:monooxygenase activity"/>
    <property type="evidence" value="ECO:0007669"/>
    <property type="project" value="UniProtKB-KW"/>
</dbReference>
<dbReference type="PRINTS" id="PR00385">
    <property type="entry name" value="P450"/>
</dbReference>
<dbReference type="InterPro" id="IPR002401">
    <property type="entry name" value="Cyt_P450_E_grp-I"/>
</dbReference>
<keyword evidence="5 13" id="KW-0349">Heme</keyword>
<keyword evidence="6" id="KW-0812">Transmembrane</keyword>
<evidence type="ECO:0008006" key="17">
    <source>
        <dbReference type="Google" id="ProtNLM"/>
    </source>
</evidence>
<dbReference type="PRINTS" id="PR00463">
    <property type="entry name" value="EP450I"/>
</dbReference>
<evidence type="ECO:0000256" key="10">
    <source>
        <dbReference type="ARBA" id="ARBA00023004"/>
    </source>
</evidence>
<protein>
    <recommendedName>
        <fullName evidence="17">Cytochrome P450</fullName>
    </recommendedName>
</protein>
<evidence type="ECO:0000256" key="3">
    <source>
        <dbReference type="ARBA" id="ARBA00004721"/>
    </source>
</evidence>
<evidence type="ECO:0000256" key="8">
    <source>
        <dbReference type="ARBA" id="ARBA00022989"/>
    </source>
</evidence>
<keyword evidence="7 13" id="KW-0479">Metal-binding</keyword>
<dbReference type="SUPFAM" id="SSF48264">
    <property type="entry name" value="Cytochrome P450"/>
    <property type="match status" value="1"/>
</dbReference>
<evidence type="ECO:0000256" key="11">
    <source>
        <dbReference type="ARBA" id="ARBA00023033"/>
    </source>
</evidence>
<dbReference type="GO" id="GO:0005506">
    <property type="term" value="F:iron ion binding"/>
    <property type="evidence" value="ECO:0007669"/>
    <property type="project" value="InterPro"/>
</dbReference>
<sequence length="579" mass="65088">MDRYLTLLCLAPILYTIYRCFTGTSLSRVRGPKPTSFLFGECTVRLYTLSELCREGNLPELYQGQAGEADFRWQRLYGDVIRVKGILGEDQLMVADPKALSRIFATASYHFPKPPERRAQSLILNGKSVVWAEGDIHKRQRKILNPGFGGAESRAFLVISQASAERLSTTWSETIEANNGDKVVLDIPSWISRATLDAIAEAAFDIRLGCLRNSDNALAKSYNGMLMNVFGTPSSIQIFIQEALKYIPTSVLTYWAKHSSNRRVVRIRETRKVATAIAESMVKEKAEFLLQGKGSRDIFTLLVKANMDAEAKHKLSDEELYSQMRIILIAGQESTSHTINWTLLELARKPEIQSRLRSEIRQHESAIHARGDTQFTASDLDNMLYLNAITKASEALRYHCAAAQVFRVASQDCILPLSRPITTESGELMYEVLVPKGTRIIASVAAYNRSVLSTSSTRNTYRRHYSNKDMWGEDADVFNPDRWLDGIAKDKKEAATGVYSSLLTFGGGHRACLGWRFAVIEIQAFLVEIVRKFEISLTEKARRIRRESCLVMVPTVEGEVTRGVQLPLAISISPRNRDE</sequence>
<reference evidence="16" key="2">
    <citation type="submission" date="2015-01" db="EMBL/GenBank/DDBJ databases">
        <title>Evolutionary Origins and Diversification of the Mycorrhizal Mutualists.</title>
        <authorList>
            <consortium name="DOE Joint Genome Institute"/>
            <consortium name="Mycorrhizal Genomics Consortium"/>
            <person name="Kohler A."/>
            <person name="Kuo A."/>
            <person name="Nagy L.G."/>
            <person name="Floudas D."/>
            <person name="Copeland A."/>
            <person name="Barry K.W."/>
            <person name="Cichocki N."/>
            <person name="Veneault-Fourrey C."/>
            <person name="LaButti K."/>
            <person name="Lindquist E.A."/>
            <person name="Lipzen A."/>
            <person name="Lundell T."/>
            <person name="Morin E."/>
            <person name="Murat C."/>
            <person name="Riley R."/>
            <person name="Ohm R."/>
            <person name="Sun H."/>
            <person name="Tunlid A."/>
            <person name="Henrissat B."/>
            <person name="Grigoriev I.V."/>
            <person name="Hibbett D.S."/>
            <person name="Martin F."/>
        </authorList>
    </citation>
    <scope>NUCLEOTIDE SEQUENCE [LARGE SCALE GENOMIC DNA]</scope>
    <source>
        <strain evidence="16">Marx 270</strain>
    </source>
</reference>
<evidence type="ECO:0000256" key="5">
    <source>
        <dbReference type="ARBA" id="ARBA00022617"/>
    </source>
</evidence>
<evidence type="ECO:0000313" key="16">
    <source>
        <dbReference type="Proteomes" id="UP000054217"/>
    </source>
</evidence>
<keyword evidence="12" id="KW-0472">Membrane</keyword>
<keyword evidence="8" id="KW-1133">Transmembrane helix</keyword>
<keyword evidence="16" id="KW-1185">Reference proteome</keyword>
<dbReference type="GO" id="GO:0016020">
    <property type="term" value="C:membrane"/>
    <property type="evidence" value="ECO:0007669"/>
    <property type="project" value="UniProtKB-SubCell"/>
</dbReference>
<proteinExistence type="inferred from homology"/>
<dbReference type="Proteomes" id="UP000054217">
    <property type="component" value="Unassembled WGS sequence"/>
</dbReference>
<evidence type="ECO:0000256" key="1">
    <source>
        <dbReference type="ARBA" id="ARBA00001971"/>
    </source>
</evidence>
<evidence type="ECO:0000256" key="6">
    <source>
        <dbReference type="ARBA" id="ARBA00022692"/>
    </source>
</evidence>
<dbReference type="PANTHER" id="PTHR24305">
    <property type="entry name" value="CYTOCHROME P450"/>
    <property type="match status" value="1"/>
</dbReference>
<evidence type="ECO:0000256" key="7">
    <source>
        <dbReference type="ARBA" id="ARBA00022723"/>
    </source>
</evidence>
<dbReference type="PROSITE" id="PS00086">
    <property type="entry name" value="CYTOCHROME_P450"/>
    <property type="match status" value="1"/>
</dbReference>
<accession>A0A0C3KLD7</accession>